<name>A0A1E3UA64_9FIRM</name>
<gene>
    <name evidence="1" type="ORF">BEI59_30120</name>
    <name evidence="2" type="ORF">BEI63_07515</name>
</gene>
<evidence type="ECO:0000313" key="2">
    <source>
        <dbReference type="EMBL" id="ODR59340.1"/>
    </source>
</evidence>
<protein>
    <submittedName>
        <fullName evidence="1">Uncharacterized protein</fullName>
    </submittedName>
</protein>
<organism evidence="1 3">
    <name type="scientific">Eisenbergiella tayi</name>
    <dbReference type="NCBI Taxonomy" id="1432052"/>
    <lineage>
        <taxon>Bacteria</taxon>
        <taxon>Bacillati</taxon>
        <taxon>Bacillota</taxon>
        <taxon>Clostridia</taxon>
        <taxon>Lachnospirales</taxon>
        <taxon>Lachnospiraceae</taxon>
        <taxon>Eisenbergiella</taxon>
    </lineage>
</organism>
<dbReference type="EMBL" id="MEHA01000034">
    <property type="protein sequence ID" value="ODR43502.1"/>
    <property type="molecule type" value="Genomic_DNA"/>
</dbReference>
<evidence type="ECO:0000313" key="1">
    <source>
        <dbReference type="EMBL" id="ODR43502.1"/>
    </source>
</evidence>
<proteinExistence type="predicted"/>
<sequence>MQLSTLLFVIWDNILFAVIQNKRTARAEYLLIVSYFYQPDCGTGRLLTSGRFKSLLSRNAAFFRINTDESKMYLFLTASLLIKG</sequence>
<keyword evidence="4" id="KW-1185">Reference proteome</keyword>
<comment type="caution">
    <text evidence="1">The sequence shown here is derived from an EMBL/GenBank/DDBJ whole genome shotgun (WGS) entry which is preliminary data.</text>
</comment>
<evidence type="ECO:0000313" key="3">
    <source>
        <dbReference type="Proteomes" id="UP000094271"/>
    </source>
</evidence>
<dbReference type="Proteomes" id="UP000094869">
    <property type="component" value="Unassembled WGS sequence"/>
</dbReference>
<dbReference type="EMBL" id="MEHD01000015">
    <property type="protein sequence ID" value="ODR59340.1"/>
    <property type="molecule type" value="Genomic_DNA"/>
</dbReference>
<reference evidence="2 4" key="1">
    <citation type="submission" date="2016-08" db="EMBL/GenBank/DDBJ databases">
        <title>Characterization of Isolates of Eisenbergiella tayi Derived from Blood Cultures, Using Whole Genome Sequencing.</title>
        <authorList>
            <person name="Bernier A.-M."/>
            <person name="Burdz T."/>
            <person name="Wiebe D."/>
            <person name="Bernard K."/>
        </authorList>
    </citation>
    <scope>NUCLEOTIDE SEQUENCE [LARGE SCALE GENOMIC DNA]</scope>
    <source>
        <strain evidence="2 4">NML120146</strain>
    </source>
</reference>
<dbReference type="AlphaFoldDB" id="A0A1E3UA64"/>
<dbReference type="Proteomes" id="UP000094271">
    <property type="component" value="Unassembled WGS sequence"/>
</dbReference>
<evidence type="ECO:0000313" key="4">
    <source>
        <dbReference type="Proteomes" id="UP000094869"/>
    </source>
</evidence>
<accession>A0A1E3UA64</accession>
<reference evidence="1 3" key="2">
    <citation type="submission" date="2016-08" db="EMBL/GenBank/DDBJ databases">
        <authorList>
            <person name="Seilhamer J.J."/>
        </authorList>
    </citation>
    <scope>NUCLEOTIDE SEQUENCE [LARGE SCALE GENOMIC DNA]</scope>
    <source>
        <strain evidence="1 3">NML150140-1</strain>
    </source>
</reference>